<dbReference type="SUPFAM" id="SSF56300">
    <property type="entry name" value="Metallo-dependent phosphatases"/>
    <property type="match status" value="1"/>
</dbReference>
<dbReference type="PANTHER" id="PTHR42850">
    <property type="entry name" value="METALLOPHOSPHOESTERASE"/>
    <property type="match status" value="1"/>
</dbReference>
<proteinExistence type="predicted"/>
<dbReference type="InterPro" id="IPR050126">
    <property type="entry name" value="Ap4A_hydrolase"/>
</dbReference>
<evidence type="ECO:0000259" key="1">
    <source>
        <dbReference type="Pfam" id="PF00149"/>
    </source>
</evidence>
<keyword evidence="3" id="KW-1185">Reference proteome</keyword>
<reference evidence="2 3" key="1">
    <citation type="submission" date="2023-01" db="EMBL/GenBank/DDBJ databases">
        <title>Psychrosphaera sp. nov., isolated from marine algae.</title>
        <authorList>
            <person name="Bayburt H."/>
            <person name="Choi B.J."/>
            <person name="Kim J.M."/>
            <person name="Choi D.G."/>
            <person name="Jeon C.O."/>
        </authorList>
    </citation>
    <scope>NUCLEOTIDE SEQUENCE [LARGE SCALE GENOMIC DNA]</scope>
    <source>
        <strain evidence="2 3">G1-22</strain>
    </source>
</reference>
<feature type="domain" description="Calcineurin-like phosphoesterase" evidence="1">
    <location>
        <begin position="5"/>
        <end position="69"/>
    </location>
</feature>
<gene>
    <name evidence="2" type="ORF">PN838_21410</name>
</gene>
<organism evidence="2 3">
    <name type="scientific">Psychrosphaera algicola</name>
    <dbReference type="NCBI Taxonomy" id="3023714"/>
    <lineage>
        <taxon>Bacteria</taxon>
        <taxon>Pseudomonadati</taxon>
        <taxon>Pseudomonadota</taxon>
        <taxon>Gammaproteobacteria</taxon>
        <taxon>Alteromonadales</taxon>
        <taxon>Pseudoalteromonadaceae</taxon>
        <taxon>Psychrosphaera</taxon>
    </lineage>
</organism>
<sequence>MADYFIGDIQGCYAGLRKALAVIEFNPAKDVLWLTGDLIARGEDSLAVLKYLYKNSDSVKTVLGNHDLHFIAVANGLKKPIRRTT</sequence>
<dbReference type="PANTHER" id="PTHR42850:SF11">
    <property type="entry name" value="BIS(5'-NUCLEOSYL)-TETRAPHOSPHATASE [SYMMETRICAL]"/>
    <property type="match status" value="1"/>
</dbReference>
<protein>
    <submittedName>
        <fullName evidence="2">Metallophosphoesterase</fullName>
    </submittedName>
</protein>
<evidence type="ECO:0000313" key="2">
    <source>
        <dbReference type="EMBL" id="MDC2890833.1"/>
    </source>
</evidence>
<dbReference type="Gene3D" id="3.60.21.10">
    <property type="match status" value="1"/>
</dbReference>
<dbReference type="EMBL" id="JAQOMS010000002">
    <property type="protein sequence ID" value="MDC2890833.1"/>
    <property type="molecule type" value="Genomic_DNA"/>
</dbReference>
<dbReference type="Proteomes" id="UP001528411">
    <property type="component" value="Unassembled WGS sequence"/>
</dbReference>
<name>A0ABT5FI12_9GAMM</name>
<dbReference type="InterPro" id="IPR004843">
    <property type="entry name" value="Calcineurin-like_PHP"/>
</dbReference>
<evidence type="ECO:0000313" key="3">
    <source>
        <dbReference type="Proteomes" id="UP001528411"/>
    </source>
</evidence>
<dbReference type="Pfam" id="PF00149">
    <property type="entry name" value="Metallophos"/>
    <property type="match status" value="1"/>
</dbReference>
<dbReference type="InterPro" id="IPR029052">
    <property type="entry name" value="Metallo-depent_PP-like"/>
</dbReference>
<accession>A0ABT5FI12</accession>
<dbReference type="RefSeq" id="WP_272181918.1">
    <property type="nucleotide sequence ID" value="NZ_JAQOMS010000002.1"/>
</dbReference>
<comment type="caution">
    <text evidence="2">The sequence shown here is derived from an EMBL/GenBank/DDBJ whole genome shotgun (WGS) entry which is preliminary data.</text>
</comment>